<dbReference type="PROSITE" id="PS50197">
    <property type="entry name" value="BEACH"/>
    <property type="match status" value="1"/>
</dbReference>
<reference evidence="2" key="2">
    <citation type="submission" date="2018-05" db="EMBL/GenBank/DDBJ databases">
        <title>OpunRS2 (Oryza punctata Reference Sequence Version 2).</title>
        <authorList>
            <person name="Zhang J."/>
            <person name="Kudrna D."/>
            <person name="Lee S."/>
            <person name="Talag J."/>
            <person name="Welchert J."/>
            <person name="Wing R.A."/>
        </authorList>
    </citation>
    <scope>NUCLEOTIDE SEQUENCE [LARGE SCALE GENOMIC DNA]</scope>
</reference>
<accession>A0A0E0KE90</accession>
<evidence type="ECO:0000259" key="1">
    <source>
        <dbReference type="PROSITE" id="PS50197"/>
    </source>
</evidence>
<proteinExistence type="predicted"/>
<organism evidence="2">
    <name type="scientific">Oryza punctata</name>
    <name type="common">Red rice</name>
    <dbReference type="NCBI Taxonomy" id="4537"/>
    <lineage>
        <taxon>Eukaryota</taxon>
        <taxon>Viridiplantae</taxon>
        <taxon>Streptophyta</taxon>
        <taxon>Embryophyta</taxon>
        <taxon>Tracheophyta</taxon>
        <taxon>Spermatophyta</taxon>
        <taxon>Magnoliopsida</taxon>
        <taxon>Liliopsida</taxon>
        <taxon>Poales</taxon>
        <taxon>Poaceae</taxon>
        <taxon>BOP clade</taxon>
        <taxon>Oryzoideae</taxon>
        <taxon>Oryzeae</taxon>
        <taxon>Oryzinae</taxon>
        <taxon>Oryza</taxon>
    </lineage>
</organism>
<evidence type="ECO:0000313" key="3">
    <source>
        <dbReference type="Proteomes" id="UP000026962"/>
    </source>
</evidence>
<reference evidence="2" key="1">
    <citation type="submission" date="2015-04" db="UniProtKB">
        <authorList>
            <consortium name="EnsemblPlants"/>
        </authorList>
    </citation>
    <scope>IDENTIFICATION</scope>
</reference>
<dbReference type="AlphaFoldDB" id="A0A0E0KE90"/>
<dbReference type="STRING" id="4537.A0A0E0KE90"/>
<dbReference type="Gramene" id="OPUNC03G18060.1">
    <property type="protein sequence ID" value="OPUNC03G18060.1"/>
    <property type="gene ID" value="OPUNC03G18060"/>
</dbReference>
<evidence type="ECO:0000313" key="2">
    <source>
        <dbReference type="EnsemblPlants" id="OPUNC03G18060.1"/>
    </source>
</evidence>
<dbReference type="EnsemblPlants" id="OPUNC03G18060.1">
    <property type="protein sequence ID" value="OPUNC03G18060.1"/>
    <property type="gene ID" value="OPUNC03G18060"/>
</dbReference>
<name>A0A0E0KE90_ORYPU</name>
<feature type="domain" description="BEACH" evidence="1">
    <location>
        <begin position="1"/>
        <end position="76"/>
    </location>
</feature>
<dbReference type="HOGENOM" id="CLU_175865_1_0_1"/>
<protein>
    <recommendedName>
        <fullName evidence="1">BEACH domain-containing protein</fullName>
    </recommendedName>
</protein>
<dbReference type="InterPro" id="IPR000409">
    <property type="entry name" value="BEACH_dom"/>
</dbReference>
<sequence length="76" mass="8654">MALDLNIPLDERDEEAFPDLNQPVGEQEEERLAGEEEVHLGGVIQRTANHVLPFHLNLHASDQQEDMHSAMVFEHN</sequence>
<dbReference type="Proteomes" id="UP000026962">
    <property type="component" value="Chromosome 3"/>
</dbReference>
<keyword evidence="3" id="KW-1185">Reference proteome</keyword>